<dbReference type="PANTHER" id="PTHR45744">
    <property type="entry name" value="TYROSINE AMINOTRANSFERASE"/>
    <property type="match status" value="1"/>
</dbReference>
<sequence length="380" mass="42681">MWLVVFDDTDLTPNQIEMARRAAAGHFIDLTSSNPTQQGLLFPPEVLEHAASNYWRQRRYEPNPRGLEPARQAIIEYYQQRTPALVLTFDDIFITASTSEAYSLLFSLLTAPGDNILGPNVTYPLFEYLADLHHVELRTYELDPANDWALDQASLLAAADERTRAILLISPHNPTGAIISEPIAALQQLAIPLICDEVFAPFALAKPAVPPLGVLHPDVPVFHLNGISKLLALPDLKLGWIALNQAAQRYAERLELINDTFLSCSTLIQSMLPALLQAAPAFIAQMLERVRSNIDYARQHLAEHPRLIWSEPAGGYYLFLQVRDEYDDEALVVRLIEQGVLVHPGFFFDWNDDCRIMLSALTEPNQWRAGIQKLAQNLTI</sequence>
<comment type="caution">
    <text evidence="2">The sequence shown here is derived from an EMBL/GenBank/DDBJ whole genome shotgun (WGS) entry which is preliminary data.</text>
</comment>
<dbReference type="GO" id="GO:0030170">
    <property type="term" value="F:pyridoxal phosphate binding"/>
    <property type="evidence" value="ECO:0007669"/>
    <property type="project" value="InterPro"/>
</dbReference>
<dbReference type="InterPro" id="IPR015422">
    <property type="entry name" value="PyrdxlP-dep_Trfase_small"/>
</dbReference>
<evidence type="ECO:0000313" key="3">
    <source>
        <dbReference type="Proteomes" id="UP000050277"/>
    </source>
</evidence>
<dbReference type="Gene3D" id="3.40.640.10">
    <property type="entry name" value="Type I PLP-dependent aspartate aminotransferase-like (Major domain)"/>
    <property type="match status" value="1"/>
</dbReference>
<dbReference type="GO" id="GO:0008483">
    <property type="term" value="F:transaminase activity"/>
    <property type="evidence" value="ECO:0007669"/>
    <property type="project" value="UniProtKB-KW"/>
</dbReference>
<dbReference type="PATRIC" id="fig|70996.4.peg.2337"/>
<dbReference type="SUPFAM" id="SSF53383">
    <property type="entry name" value="PLP-dependent transferases"/>
    <property type="match status" value="1"/>
</dbReference>
<protein>
    <submittedName>
        <fullName evidence="2">Aminotransferase class I/II</fullName>
    </submittedName>
</protein>
<feature type="domain" description="Aminotransferase class I/classII large" evidence="1">
    <location>
        <begin position="27"/>
        <end position="365"/>
    </location>
</feature>
<dbReference type="InterPro" id="IPR015424">
    <property type="entry name" value="PyrdxlP-dep_Trfase"/>
</dbReference>
<dbReference type="Proteomes" id="UP000050277">
    <property type="component" value="Unassembled WGS sequence"/>
</dbReference>
<name>A0A0P6XEC0_9CHLR</name>
<dbReference type="STRING" id="70996.SE18_22570"/>
<keyword evidence="2" id="KW-0032">Aminotransferase</keyword>
<dbReference type="Pfam" id="PF00155">
    <property type="entry name" value="Aminotran_1_2"/>
    <property type="match status" value="1"/>
</dbReference>
<dbReference type="CDD" id="cd00609">
    <property type="entry name" value="AAT_like"/>
    <property type="match status" value="1"/>
</dbReference>
<gene>
    <name evidence="2" type="ORF">SE18_22570</name>
</gene>
<organism evidence="2 3">
    <name type="scientific">Herpetosiphon geysericola</name>
    <dbReference type="NCBI Taxonomy" id="70996"/>
    <lineage>
        <taxon>Bacteria</taxon>
        <taxon>Bacillati</taxon>
        <taxon>Chloroflexota</taxon>
        <taxon>Chloroflexia</taxon>
        <taxon>Herpetosiphonales</taxon>
        <taxon>Herpetosiphonaceae</taxon>
        <taxon>Herpetosiphon</taxon>
    </lineage>
</organism>
<keyword evidence="3" id="KW-1185">Reference proteome</keyword>
<dbReference type="EMBL" id="LGKP01000035">
    <property type="protein sequence ID" value="KPL81425.1"/>
    <property type="molecule type" value="Genomic_DNA"/>
</dbReference>
<keyword evidence="2" id="KW-0808">Transferase</keyword>
<dbReference type="Gene3D" id="3.90.1150.10">
    <property type="entry name" value="Aspartate Aminotransferase, domain 1"/>
    <property type="match status" value="1"/>
</dbReference>
<reference evidence="2 3" key="1">
    <citation type="submission" date="2015-07" db="EMBL/GenBank/DDBJ databases">
        <title>Whole genome sequence of Herpetosiphon geysericola DSM 7119.</title>
        <authorList>
            <person name="Hemp J."/>
            <person name="Ward L.M."/>
            <person name="Pace L.A."/>
            <person name="Fischer W.W."/>
        </authorList>
    </citation>
    <scope>NUCLEOTIDE SEQUENCE [LARGE SCALE GENOMIC DNA]</scope>
    <source>
        <strain evidence="2 3">DSM 7119</strain>
    </source>
</reference>
<evidence type="ECO:0000259" key="1">
    <source>
        <dbReference type="Pfam" id="PF00155"/>
    </source>
</evidence>
<accession>A0A0P6XEC0</accession>
<dbReference type="InterPro" id="IPR015421">
    <property type="entry name" value="PyrdxlP-dep_Trfase_major"/>
</dbReference>
<evidence type="ECO:0000313" key="2">
    <source>
        <dbReference type="EMBL" id="KPL81425.1"/>
    </source>
</evidence>
<dbReference type="PANTHER" id="PTHR45744:SF2">
    <property type="entry name" value="TYROSINE AMINOTRANSFERASE"/>
    <property type="match status" value="1"/>
</dbReference>
<dbReference type="AlphaFoldDB" id="A0A0P6XEC0"/>
<dbReference type="RefSeq" id="WP_054536722.1">
    <property type="nucleotide sequence ID" value="NZ_LGKP01000035.1"/>
</dbReference>
<proteinExistence type="predicted"/>
<dbReference type="InterPro" id="IPR004839">
    <property type="entry name" value="Aminotransferase_I/II_large"/>
</dbReference>